<comment type="caution">
    <text evidence="2">The sequence shown here is derived from an EMBL/GenBank/DDBJ whole genome shotgun (WGS) entry which is preliminary data.</text>
</comment>
<protein>
    <submittedName>
        <fullName evidence="2">Aldo keto reductase</fullName>
    </submittedName>
</protein>
<keyword evidence="3" id="KW-1185">Reference proteome</keyword>
<accession>A0A1J9QKR6</accession>
<dbReference type="GeneID" id="31019437"/>
<dbReference type="Proteomes" id="UP000183809">
    <property type="component" value="Unassembled WGS sequence"/>
</dbReference>
<dbReference type="OrthoDB" id="3791134at2759"/>
<name>A0A1J9QKR6_9PEZI</name>
<dbReference type="EMBL" id="MNUE01000080">
    <property type="protein sequence ID" value="OJD29470.1"/>
    <property type="molecule type" value="Genomic_DNA"/>
</dbReference>
<proteinExistence type="predicted"/>
<feature type="region of interest" description="Disordered" evidence="1">
    <location>
        <begin position="53"/>
        <end position="89"/>
    </location>
</feature>
<gene>
    <name evidence="2" type="ORF">BKCO1_8000038</name>
</gene>
<organism evidence="2 3">
    <name type="scientific">Diplodia corticola</name>
    <dbReference type="NCBI Taxonomy" id="236234"/>
    <lineage>
        <taxon>Eukaryota</taxon>
        <taxon>Fungi</taxon>
        <taxon>Dikarya</taxon>
        <taxon>Ascomycota</taxon>
        <taxon>Pezizomycotina</taxon>
        <taxon>Dothideomycetes</taxon>
        <taxon>Dothideomycetes incertae sedis</taxon>
        <taxon>Botryosphaeriales</taxon>
        <taxon>Botryosphaeriaceae</taxon>
        <taxon>Diplodia</taxon>
    </lineage>
</organism>
<evidence type="ECO:0000256" key="1">
    <source>
        <dbReference type="SAM" id="MobiDB-lite"/>
    </source>
</evidence>
<sequence>MAPNDNWLNRSVQGAVAGAGGYVGGFINSMGNGVSGVGRGIGSGISNTARGLGDGVRGYGNGVKDATRASGRRAPTAANPLGLPGGSTQSAAMMKSKVKGITNSGPAGSGSNPLGLK</sequence>
<evidence type="ECO:0000313" key="3">
    <source>
        <dbReference type="Proteomes" id="UP000183809"/>
    </source>
</evidence>
<reference evidence="2 3" key="1">
    <citation type="submission" date="2016-10" db="EMBL/GenBank/DDBJ databases">
        <title>Proteomics and genomics reveal pathogen-plant mechanisms compatible with a hemibiotrophic lifestyle of Diplodia corticola.</title>
        <authorList>
            <person name="Fernandes I."/>
            <person name="De Jonge R."/>
            <person name="Van De Peer Y."/>
            <person name="Devreese B."/>
            <person name="Alves A."/>
            <person name="Esteves A.C."/>
        </authorList>
    </citation>
    <scope>NUCLEOTIDE SEQUENCE [LARGE SCALE GENOMIC DNA]</scope>
    <source>
        <strain evidence="2 3">CBS 112549</strain>
    </source>
</reference>
<dbReference type="STRING" id="236234.A0A1J9QKR6"/>
<dbReference type="AlphaFoldDB" id="A0A1J9QKR6"/>
<dbReference type="RefSeq" id="XP_020125730.1">
    <property type="nucleotide sequence ID" value="XM_020279175.1"/>
</dbReference>
<evidence type="ECO:0000313" key="2">
    <source>
        <dbReference type="EMBL" id="OJD29470.1"/>
    </source>
</evidence>